<reference evidence="2 3" key="1">
    <citation type="submission" date="2017-03" db="EMBL/GenBank/DDBJ databases">
        <title>Whole genome sequences of fourteen strains of Bradyrhizobium canariense and one strain of Bradyrhizobium japonicum isolated from Lupinus (Papilionoideae: Genisteae) species in Algeria.</title>
        <authorList>
            <person name="Crovadore J."/>
            <person name="Chekireb D."/>
            <person name="Brachmann A."/>
            <person name="Chablais R."/>
            <person name="Cochard B."/>
            <person name="Lefort F."/>
        </authorList>
    </citation>
    <scope>NUCLEOTIDE SEQUENCE [LARGE SCALE GENOMIC DNA]</scope>
    <source>
        <strain evidence="2 3">UBMA195</strain>
    </source>
</reference>
<accession>A0A1X3FM76</accession>
<dbReference type="EMBL" id="NAFI01000190">
    <property type="protein sequence ID" value="OSJ01517.1"/>
    <property type="molecule type" value="Genomic_DNA"/>
</dbReference>
<protein>
    <recommendedName>
        <fullName evidence="4">DUF3618 domain-containing protein</fullName>
    </recommendedName>
</protein>
<evidence type="ECO:0000313" key="2">
    <source>
        <dbReference type="EMBL" id="OSJ01517.1"/>
    </source>
</evidence>
<organism evidence="2 3">
    <name type="scientific">Bradyrhizobium canariense</name>
    <dbReference type="NCBI Taxonomy" id="255045"/>
    <lineage>
        <taxon>Bacteria</taxon>
        <taxon>Pseudomonadati</taxon>
        <taxon>Pseudomonadota</taxon>
        <taxon>Alphaproteobacteria</taxon>
        <taxon>Hyphomicrobiales</taxon>
        <taxon>Nitrobacteraceae</taxon>
        <taxon>Bradyrhizobium</taxon>
    </lineage>
</organism>
<gene>
    <name evidence="2" type="ORF">BSZ18_37420</name>
</gene>
<sequence>MSSTQTGFFDSLVAAAKENPLAAVLIGGGALWLMAGDDRIKGAARSTAAAASGVVDGGVSTMRTAASALQRTAAPPTAPEMDHVGSLDGDDTLRSAKGAASSVLSDTADKMRAQFESGVEMVRDGFAKVGDQVPGGEAVSKAKSSLSDMLEKQPLVLGVVGLAIGAAVAGAFRATDIENEYVGETSDAVKADLNSRVGAVSQALRENSDTLLAEVSDTGGEALDRIRQTGIDAVEAAREKAKSS</sequence>
<dbReference type="OrthoDB" id="8250650at2"/>
<proteinExistence type="predicted"/>
<dbReference type="AlphaFoldDB" id="A0A1X3FM76"/>
<comment type="caution">
    <text evidence="2">The sequence shown here is derived from an EMBL/GenBank/DDBJ whole genome shotgun (WGS) entry which is preliminary data.</text>
</comment>
<dbReference type="RefSeq" id="WP_085361067.1">
    <property type="nucleotide sequence ID" value="NZ_NAFD01000186.1"/>
</dbReference>
<evidence type="ECO:0000256" key="1">
    <source>
        <dbReference type="SAM" id="MobiDB-lite"/>
    </source>
</evidence>
<feature type="region of interest" description="Disordered" evidence="1">
    <location>
        <begin position="70"/>
        <end position="92"/>
    </location>
</feature>
<evidence type="ECO:0000313" key="3">
    <source>
        <dbReference type="Proteomes" id="UP000193553"/>
    </source>
</evidence>
<evidence type="ECO:0008006" key="4">
    <source>
        <dbReference type="Google" id="ProtNLM"/>
    </source>
</evidence>
<name>A0A1X3FM76_9BRAD</name>
<dbReference type="Proteomes" id="UP000193553">
    <property type="component" value="Unassembled WGS sequence"/>
</dbReference>